<feature type="domain" description="ABC1 atypical kinase-like" evidence="2">
    <location>
        <begin position="150"/>
        <end position="404"/>
    </location>
</feature>
<evidence type="ECO:0000313" key="4">
    <source>
        <dbReference type="Proteomes" id="UP000041254"/>
    </source>
</evidence>
<proteinExistence type="inferred from homology"/>
<dbReference type="Pfam" id="PF03109">
    <property type="entry name" value="ABC1"/>
    <property type="match status" value="1"/>
</dbReference>
<dbReference type="Proteomes" id="UP000041254">
    <property type="component" value="Unassembled WGS sequence"/>
</dbReference>
<dbReference type="OrthoDB" id="427480at2759"/>
<gene>
    <name evidence="3" type="ORF">Vbra_18688</name>
</gene>
<dbReference type="CDD" id="cd13969">
    <property type="entry name" value="ADCK1-like"/>
    <property type="match status" value="1"/>
</dbReference>
<sequence>MSFRRPAVFAFPRRRFISGRTGVALLSTAAATGLLIPEETWNKRLDDLIRWRTIVEDRLGDLRSAQGFSRFIRSSYNAAIVAWDYKSSLRGLDEHSDEYKRIQKDCHLRAAKRLLSVCRAHGGLYNKFGQYIATLNHILPDEYVTTLSVLHDKAQHLPWNDIEKVIRQDLGGSFEEHFAAFEEEPIAAASLAQVHRAVRRSDLQEVAVKLQYPGLRAQVKGDTLTMKVLLWCLGKAFPAYEYTWLFPEFEHNMRMELDFAQEGYNADRLAKMFAHREDVHVPKVDWTLTTPRVLTMEFIKGLKVTDKDALEKAGIHPKDVAHLVCEVFGQMMHIHGFVHCDPHPGNLMVRPMGADSSGAAEGSPPKGVRPQLVVLDHGMYRRLEPSFRHAYSRLWKALVMQDEHVGRQACVDLNLDEDAFDMLSLILTFRPTKSKFTKLGQRMHEEDRKVVKEKFKKTTAEAINDFLKSLPRDILYIFRTTNIVRSLNLELGGTSRDRFRVMGQSAIQGLFLDNGGVLPVIDKYQAYYAEQKRAQPQSAKRLIKWGDVLGDFFKFFDDFPDSSSSGEIVHSTCGRQPLGRQPRWYELPGAATMNFPVASEFPSAVSRTATNGTETEAPPPFAVPAALSMGREATDDHSDYRPRHEKEITRVGIGPLWRWVCLQWETVHLYVRLFVLDLLMSTLAWQYERQMQKIESMIAEAEGGVAGETVEKRAANEGRSIHKPGEVG</sequence>
<dbReference type="AlphaFoldDB" id="A0A0G4GUZ7"/>
<comment type="similarity">
    <text evidence="1">Belongs to the protein kinase superfamily. ADCK protein kinase family.</text>
</comment>
<dbReference type="InterPro" id="IPR004147">
    <property type="entry name" value="ABC1_dom"/>
</dbReference>
<organism evidence="3 4">
    <name type="scientific">Vitrella brassicaformis (strain CCMP3155)</name>
    <dbReference type="NCBI Taxonomy" id="1169540"/>
    <lineage>
        <taxon>Eukaryota</taxon>
        <taxon>Sar</taxon>
        <taxon>Alveolata</taxon>
        <taxon>Colpodellida</taxon>
        <taxon>Vitrellaceae</taxon>
        <taxon>Vitrella</taxon>
    </lineage>
</organism>
<dbReference type="InParanoid" id="A0A0G4GUZ7"/>
<name>A0A0G4GUZ7_VITBC</name>
<evidence type="ECO:0000313" key="3">
    <source>
        <dbReference type="EMBL" id="CEM34687.1"/>
    </source>
</evidence>
<dbReference type="InterPro" id="IPR045307">
    <property type="entry name" value="ADCK1_dom"/>
</dbReference>
<dbReference type="STRING" id="1169540.A0A0G4GUZ7"/>
<evidence type="ECO:0000256" key="1">
    <source>
        <dbReference type="ARBA" id="ARBA00009670"/>
    </source>
</evidence>
<keyword evidence="4" id="KW-1185">Reference proteome</keyword>
<accession>A0A0G4GUZ7</accession>
<dbReference type="EMBL" id="CDMY01000831">
    <property type="protein sequence ID" value="CEM34687.1"/>
    <property type="molecule type" value="Genomic_DNA"/>
</dbReference>
<dbReference type="PhylomeDB" id="A0A0G4GUZ7"/>
<evidence type="ECO:0000259" key="2">
    <source>
        <dbReference type="Pfam" id="PF03109"/>
    </source>
</evidence>
<dbReference type="SUPFAM" id="SSF56112">
    <property type="entry name" value="Protein kinase-like (PK-like)"/>
    <property type="match status" value="1"/>
</dbReference>
<dbReference type="PANTHER" id="PTHR43173:SF28">
    <property type="entry name" value="AARF DOMAIN CONTAINING KINASE 5"/>
    <property type="match status" value="1"/>
</dbReference>
<reference evidence="3 4" key="1">
    <citation type="submission" date="2014-11" db="EMBL/GenBank/DDBJ databases">
        <authorList>
            <person name="Zhu J."/>
            <person name="Qi W."/>
            <person name="Song R."/>
        </authorList>
    </citation>
    <scope>NUCLEOTIDE SEQUENCE [LARGE SCALE GENOMIC DNA]</scope>
</reference>
<dbReference type="InterPro" id="IPR011009">
    <property type="entry name" value="Kinase-like_dom_sf"/>
</dbReference>
<dbReference type="PANTHER" id="PTHR43173">
    <property type="entry name" value="ABC1 FAMILY PROTEIN"/>
    <property type="match status" value="1"/>
</dbReference>
<dbReference type="VEuPathDB" id="CryptoDB:Vbra_18688"/>
<dbReference type="InterPro" id="IPR051130">
    <property type="entry name" value="Mito_struct-func_regulator"/>
</dbReference>
<protein>
    <recommendedName>
        <fullName evidence="2">ABC1 atypical kinase-like domain-containing protein</fullName>
    </recommendedName>
</protein>